<gene>
    <name evidence="4" type="ORF">DWW24_10360</name>
    <name evidence="5" type="ORF">DXA53_11860</name>
    <name evidence="2" type="ORF">L0P03_10725</name>
    <name evidence="3" type="ORF">PN645_07690</name>
</gene>
<accession>A0A3D1UDG3</accession>
<evidence type="ECO:0000313" key="4">
    <source>
        <dbReference type="EMBL" id="RGV26043.1"/>
    </source>
</evidence>
<dbReference type="Proteomes" id="UP001199750">
    <property type="component" value="Unassembled WGS sequence"/>
</dbReference>
<dbReference type="PANTHER" id="PTHR42983">
    <property type="entry name" value="DINITROGENASE IRON-MOLYBDENUM COFACTOR PROTEIN-RELATED"/>
    <property type="match status" value="1"/>
</dbReference>
<dbReference type="OMA" id="AGCGCKS"/>
<dbReference type="EMBL" id="QSCO01000016">
    <property type="protein sequence ID" value="RGY05729.1"/>
    <property type="molecule type" value="Genomic_DNA"/>
</dbReference>
<dbReference type="EMBL" id="JAKNDN010000019">
    <property type="protein sequence ID" value="MCG4960318.1"/>
    <property type="molecule type" value="Genomic_DNA"/>
</dbReference>
<dbReference type="InterPro" id="IPR033913">
    <property type="entry name" value="MTH1175_dom"/>
</dbReference>
<reference evidence="6 7" key="1">
    <citation type="submission" date="2018-08" db="EMBL/GenBank/DDBJ databases">
        <title>A genome reference for cultivated species of the human gut microbiota.</title>
        <authorList>
            <person name="Zou Y."/>
            <person name="Xue W."/>
            <person name="Luo G."/>
        </authorList>
    </citation>
    <scope>NUCLEOTIDE SEQUENCE [LARGE SCALE GENOMIC DNA]</scope>
    <source>
        <strain evidence="4 6">AF14-6AC</strain>
        <strain evidence="5 7">OF03-11</strain>
    </source>
</reference>
<reference evidence="3" key="3">
    <citation type="submission" date="2023-01" db="EMBL/GenBank/DDBJ databases">
        <title>Human gut microbiome strain richness.</title>
        <authorList>
            <person name="Chen-Liaw A."/>
        </authorList>
    </citation>
    <scope>NUCLEOTIDE SEQUENCE</scope>
    <source>
        <strain evidence="3">RTP21484st1_B7_RTP21484_190118</strain>
    </source>
</reference>
<organism evidence="5 7">
    <name type="scientific">Odoribacter splanchnicus</name>
    <dbReference type="NCBI Taxonomy" id="28118"/>
    <lineage>
        <taxon>Bacteria</taxon>
        <taxon>Pseudomonadati</taxon>
        <taxon>Bacteroidota</taxon>
        <taxon>Bacteroidia</taxon>
        <taxon>Bacteroidales</taxon>
        <taxon>Odoribacteraceae</taxon>
        <taxon>Odoribacter</taxon>
    </lineage>
</organism>
<evidence type="ECO:0000313" key="3">
    <source>
        <dbReference type="EMBL" id="MDB9222889.1"/>
    </source>
</evidence>
<name>A0A3D1UDG3_9BACT</name>
<dbReference type="GeneID" id="61273640"/>
<dbReference type="EMBL" id="QRYW01000020">
    <property type="protein sequence ID" value="RGV26043.1"/>
    <property type="molecule type" value="Genomic_DNA"/>
</dbReference>
<sequence>MKVAIPTRNNVVDDHFGHCEYYTIFTISEDKLIVCTEIQASPEGCGCKSNIASVLEEKGVELMLAGNMGEGAKHTLEDHHIRVIRGCSGSVEAVVNAWLQGALTDSGEACQHHDCPDHHDSGPLTFKVLK</sequence>
<dbReference type="SUPFAM" id="SSF53146">
    <property type="entry name" value="Nitrogenase accessory factor-like"/>
    <property type="match status" value="1"/>
</dbReference>
<dbReference type="Proteomes" id="UP001212263">
    <property type="component" value="Unassembled WGS sequence"/>
</dbReference>
<dbReference type="EMBL" id="JAQMRD010000007">
    <property type="protein sequence ID" value="MDB9222889.1"/>
    <property type="molecule type" value="Genomic_DNA"/>
</dbReference>
<proteinExistence type="predicted"/>
<evidence type="ECO:0000313" key="7">
    <source>
        <dbReference type="Proteomes" id="UP000284434"/>
    </source>
</evidence>
<evidence type="ECO:0000313" key="2">
    <source>
        <dbReference type="EMBL" id="MCG4960318.1"/>
    </source>
</evidence>
<dbReference type="Proteomes" id="UP000284434">
    <property type="component" value="Unassembled WGS sequence"/>
</dbReference>
<dbReference type="AlphaFoldDB" id="A0A3D1UDG3"/>
<dbReference type="InterPro" id="IPR036105">
    <property type="entry name" value="DiNase_FeMo-co_biosyn_sf"/>
</dbReference>
<protein>
    <submittedName>
        <fullName evidence="5">Dinitrogenase iron-molybdenum cofactor biosynthesis protein</fullName>
    </submittedName>
    <submittedName>
        <fullName evidence="2">NifB/NifX family molybdenum-iron cluster-binding protein</fullName>
    </submittedName>
</protein>
<comment type="caution">
    <text evidence="5">The sequence shown here is derived from an EMBL/GenBank/DDBJ whole genome shotgun (WGS) entry which is preliminary data.</text>
</comment>
<evidence type="ECO:0000313" key="6">
    <source>
        <dbReference type="Proteomes" id="UP000283426"/>
    </source>
</evidence>
<dbReference type="Gene3D" id="3.30.420.130">
    <property type="entry name" value="Dinitrogenase iron-molybdenum cofactor biosynthesis domain"/>
    <property type="match status" value="1"/>
</dbReference>
<evidence type="ECO:0000313" key="5">
    <source>
        <dbReference type="EMBL" id="RGY05729.1"/>
    </source>
</evidence>
<dbReference type="PANTHER" id="PTHR42983:SF1">
    <property type="entry name" value="IRON-MOLYBDENUM PROTEIN"/>
    <property type="match status" value="1"/>
</dbReference>
<evidence type="ECO:0000259" key="1">
    <source>
        <dbReference type="Pfam" id="PF02579"/>
    </source>
</evidence>
<feature type="domain" description="Dinitrogenase iron-molybdenum cofactor biosynthesis" evidence="1">
    <location>
        <begin position="10"/>
        <end position="99"/>
    </location>
</feature>
<dbReference type="Pfam" id="PF02579">
    <property type="entry name" value="Nitro_FeMo-Co"/>
    <property type="match status" value="1"/>
</dbReference>
<dbReference type="InterPro" id="IPR003731">
    <property type="entry name" value="Di-Nase_FeMo-co_biosynth"/>
</dbReference>
<dbReference type="RefSeq" id="WP_013610731.1">
    <property type="nucleotide sequence ID" value="NZ_JABWDG010000009.1"/>
</dbReference>
<dbReference type="CDD" id="cd00851">
    <property type="entry name" value="MTH1175"/>
    <property type="match status" value="1"/>
</dbReference>
<dbReference type="Proteomes" id="UP000283426">
    <property type="component" value="Unassembled WGS sequence"/>
</dbReference>
<reference evidence="2" key="2">
    <citation type="submission" date="2022-01" db="EMBL/GenBank/DDBJ databases">
        <title>Collection of gut derived symbiotic bacterial strains cultured from healthy donors.</title>
        <authorList>
            <person name="Lin H."/>
            <person name="Kohout C."/>
            <person name="Waligurski E."/>
            <person name="Pamer E.G."/>
        </authorList>
    </citation>
    <scope>NUCLEOTIDE SEQUENCE</scope>
    <source>
        <strain evidence="2">DFI.1.149</strain>
    </source>
</reference>